<dbReference type="AlphaFoldDB" id="A0A931EW53"/>
<dbReference type="RefSeq" id="WP_195895326.1">
    <property type="nucleotide sequence ID" value="NZ_JADOGI010000026.1"/>
</dbReference>
<organism evidence="1 2">
    <name type="scientific">Nonomuraea cypriaca</name>
    <dbReference type="NCBI Taxonomy" id="1187855"/>
    <lineage>
        <taxon>Bacteria</taxon>
        <taxon>Bacillati</taxon>
        <taxon>Actinomycetota</taxon>
        <taxon>Actinomycetes</taxon>
        <taxon>Streptosporangiales</taxon>
        <taxon>Streptosporangiaceae</taxon>
        <taxon>Nonomuraea</taxon>
    </lineage>
</organism>
<gene>
    <name evidence="1" type="ORF">ITP53_11425</name>
</gene>
<evidence type="ECO:0000313" key="1">
    <source>
        <dbReference type="EMBL" id="MBF8186349.1"/>
    </source>
</evidence>
<evidence type="ECO:0000313" key="2">
    <source>
        <dbReference type="Proteomes" id="UP000605361"/>
    </source>
</evidence>
<proteinExistence type="predicted"/>
<sequence>MTTIAAQAARAISMTAVALTHTAGPNGTTWLASADTLSATAHRDGKLGRVTLWHVQNNTAQRVQVGEYAPGLLAALDEVCDLLNDSYRTDSARWHYSGIARERGVSSVIGRAEFWLLTPEAAAANNMA</sequence>
<comment type="caution">
    <text evidence="1">The sequence shown here is derived from an EMBL/GenBank/DDBJ whole genome shotgun (WGS) entry which is preliminary data.</text>
</comment>
<keyword evidence="2" id="KW-1185">Reference proteome</keyword>
<reference evidence="1" key="1">
    <citation type="submission" date="2020-11" db="EMBL/GenBank/DDBJ databases">
        <title>Whole-genome analyses of Nonomuraea sp. K274.</title>
        <authorList>
            <person name="Veyisoglu A."/>
        </authorList>
    </citation>
    <scope>NUCLEOTIDE SEQUENCE</scope>
    <source>
        <strain evidence="1">K274</strain>
    </source>
</reference>
<accession>A0A931EW53</accession>
<protein>
    <submittedName>
        <fullName evidence="1">Uncharacterized protein</fullName>
    </submittedName>
</protein>
<name>A0A931EW53_9ACTN</name>
<dbReference type="Proteomes" id="UP000605361">
    <property type="component" value="Unassembled WGS sequence"/>
</dbReference>
<dbReference type="EMBL" id="JADOGI010000026">
    <property type="protein sequence ID" value="MBF8186349.1"/>
    <property type="molecule type" value="Genomic_DNA"/>
</dbReference>